<protein>
    <recommendedName>
        <fullName evidence="3">DUF58 domain-containing protein</fullName>
    </recommendedName>
</protein>
<reference evidence="1 2" key="1">
    <citation type="submission" date="2021-06" db="EMBL/GenBank/DDBJ databases">
        <title>Complete genome of Haloferula helveola possessing various polysaccharide degrading enzymes.</title>
        <authorList>
            <person name="Takami H."/>
            <person name="Huang C."/>
            <person name="Hamasaki K."/>
        </authorList>
    </citation>
    <scope>NUCLEOTIDE SEQUENCE [LARGE SCALE GENOMIC DNA]</scope>
    <source>
        <strain evidence="1 2">CN-1</strain>
    </source>
</reference>
<accession>A0ABM7RED1</accession>
<keyword evidence="2" id="KW-1185">Reference proteome</keyword>
<proteinExistence type="predicted"/>
<name>A0ABM7RED1_9BACT</name>
<dbReference type="PANTHER" id="PTHR34351:SF1">
    <property type="entry name" value="SLR1927 PROTEIN"/>
    <property type="match status" value="1"/>
</dbReference>
<dbReference type="EMBL" id="AP024702">
    <property type="protein sequence ID" value="BCX48920.1"/>
    <property type="molecule type" value="Genomic_DNA"/>
</dbReference>
<sequence length="360" mass="38890">MIGAAVALAAAGLLRVDGVLIALGLAAAILAGLAWAVGRWNLRRIDVALEGPPVAQAGEELRFAIRVTNPRRLIDAFALRLQLIGPGGLDESCSLPWVAAGSDAAGEVRAVIPDRGAGDSVEARITSIFPCGLFRFERRLRIPHGMLILPRPVVPPELLEGAGSRNAGDRRRPGYRETMGELRGLRDYRPGDPAKLIAWPSSLRSTAQGGGVLVREMDPPGFQPERVVLIFHSYGADGALIRPDRFERAVSLAWGSVRHLQSKRVPVVWIADFEEWVPREIDGRTALGQLGEALARAKRSKGTEAHEVEARLADFRGEVLLVSDMPPSSWCRLTAEVPGSKVIDVTRYEKGLSLKGGTHA</sequence>
<evidence type="ECO:0000313" key="2">
    <source>
        <dbReference type="Proteomes" id="UP001374893"/>
    </source>
</evidence>
<evidence type="ECO:0000313" key="1">
    <source>
        <dbReference type="EMBL" id="BCX48920.1"/>
    </source>
</evidence>
<evidence type="ECO:0008006" key="3">
    <source>
        <dbReference type="Google" id="ProtNLM"/>
    </source>
</evidence>
<dbReference type="PANTHER" id="PTHR34351">
    <property type="entry name" value="SLR1927 PROTEIN-RELATED"/>
    <property type="match status" value="1"/>
</dbReference>
<organism evidence="1 2">
    <name type="scientific">Haloferula helveola</name>
    <dbReference type="NCBI Taxonomy" id="490095"/>
    <lineage>
        <taxon>Bacteria</taxon>
        <taxon>Pseudomonadati</taxon>
        <taxon>Verrucomicrobiota</taxon>
        <taxon>Verrucomicrobiia</taxon>
        <taxon>Verrucomicrobiales</taxon>
        <taxon>Verrucomicrobiaceae</taxon>
        <taxon>Haloferula</taxon>
    </lineage>
</organism>
<gene>
    <name evidence="1" type="ORF">HAHE_28280</name>
</gene>
<dbReference type="Proteomes" id="UP001374893">
    <property type="component" value="Chromosome"/>
</dbReference>